<feature type="transmembrane region" description="Helical" evidence="2">
    <location>
        <begin position="86"/>
        <end position="104"/>
    </location>
</feature>
<feature type="region of interest" description="Disordered" evidence="1">
    <location>
        <begin position="115"/>
        <end position="138"/>
    </location>
</feature>
<reference evidence="3 4" key="1">
    <citation type="journal article" date="2015" name="Fungal Genet. Biol.">
        <title>Evolution of novel wood decay mechanisms in Agaricales revealed by the genome sequences of Fistulina hepatica and Cylindrobasidium torrendii.</title>
        <authorList>
            <person name="Floudas D."/>
            <person name="Held B.W."/>
            <person name="Riley R."/>
            <person name="Nagy L.G."/>
            <person name="Koehler G."/>
            <person name="Ransdell A.S."/>
            <person name="Younus H."/>
            <person name="Chow J."/>
            <person name="Chiniquy J."/>
            <person name="Lipzen A."/>
            <person name="Tritt A."/>
            <person name="Sun H."/>
            <person name="Haridas S."/>
            <person name="LaButti K."/>
            <person name="Ohm R.A."/>
            <person name="Kues U."/>
            <person name="Blanchette R.A."/>
            <person name="Grigoriev I.V."/>
            <person name="Minto R.E."/>
            <person name="Hibbett D.S."/>
        </authorList>
    </citation>
    <scope>NUCLEOTIDE SEQUENCE [LARGE SCALE GENOMIC DNA]</scope>
    <source>
        <strain evidence="3 4">FP15055 ss-10</strain>
    </source>
</reference>
<dbReference type="AlphaFoldDB" id="A0A0D7BJU8"/>
<feature type="region of interest" description="Disordered" evidence="1">
    <location>
        <begin position="1"/>
        <end position="25"/>
    </location>
</feature>
<organism evidence="3 4">
    <name type="scientific">Cylindrobasidium torrendii FP15055 ss-10</name>
    <dbReference type="NCBI Taxonomy" id="1314674"/>
    <lineage>
        <taxon>Eukaryota</taxon>
        <taxon>Fungi</taxon>
        <taxon>Dikarya</taxon>
        <taxon>Basidiomycota</taxon>
        <taxon>Agaricomycotina</taxon>
        <taxon>Agaricomycetes</taxon>
        <taxon>Agaricomycetidae</taxon>
        <taxon>Agaricales</taxon>
        <taxon>Marasmiineae</taxon>
        <taxon>Physalacriaceae</taxon>
        <taxon>Cylindrobasidium</taxon>
    </lineage>
</organism>
<sequence>MYRERGPTIDVTDATPSSVTRLSGGGEVHLNSRHAYIPLSLTTTTTTIILSTTMSSSSISNDSKTTRNKLTRTDVSPPLSKTRLSTLIYILVFLTTILSAFYGYRIMQWRSPSIIPTSPSSTATNSNSKTGSGSNGGDIESRISALAEALGVPSKDLARAIAGAVRENVPPASISAVKASNTKGSDVLEELFREPEGTATGTVAAQATGVVESVMGGVENFVGMDEP</sequence>
<gene>
    <name evidence="3" type="ORF">CYLTODRAFT_419750</name>
</gene>
<dbReference type="EMBL" id="KN880468">
    <property type="protein sequence ID" value="KIY70394.1"/>
    <property type="molecule type" value="Genomic_DNA"/>
</dbReference>
<dbReference type="Proteomes" id="UP000054007">
    <property type="component" value="Unassembled WGS sequence"/>
</dbReference>
<feature type="compositionally biased region" description="Low complexity" evidence="1">
    <location>
        <begin position="115"/>
        <end position="132"/>
    </location>
</feature>
<keyword evidence="2" id="KW-1133">Transmembrane helix</keyword>
<proteinExistence type="predicted"/>
<name>A0A0D7BJU8_9AGAR</name>
<protein>
    <submittedName>
        <fullName evidence="3">Uncharacterized protein</fullName>
    </submittedName>
</protein>
<accession>A0A0D7BJU8</accession>
<evidence type="ECO:0000313" key="4">
    <source>
        <dbReference type="Proteomes" id="UP000054007"/>
    </source>
</evidence>
<keyword evidence="2" id="KW-0812">Transmembrane</keyword>
<evidence type="ECO:0000313" key="3">
    <source>
        <dbReference type="EMBL" id="KIY70394.1"/>
    </source>
</evidence>
<evidence type="ECO:0000256" key="1">
    <source>
        <dbReference type="SAM" id="MobiDB-lite"/>
    </source>
</evidence>
<keyword evidence="2" id="KW-0472">Membrane</keyword>
<keyword evidence="4" id="KW-1185">Reference proteome</keyword>
<evidence type="ECO:0000256" key="2">
    <source>
        <dbReference type="SAM" id="Phobius"/>
    </source>
</evidence>
<dbReference type="STRING" id="1314674.A0A0D7BJU8"/>
<dbReference type="OrthoDB" id="3199651at2759"/>